<dbReference type="CDD" id="cd03467">
    <property type="entry name" value="Rieske"/>
    <property type="match status" value="1"/>
</dbReference>
<dbReference type="SUPFAM" id="SSF50022">
    <property type="entry name" value="ISP domain"/>
    <property type="match status" value="1"/>
</dbReference>
<proteinExistence type="predicted"/>
<evidence type="ECO:0000259" key="7">
    <source>
        <dbReference type="PROSITE" id="PS51296"/>
    </source>
</evidence>
<dbReference type="GO" id="GO:0051537">
    <property type="term" value="F:2 iron, 2 sulfur cluster binding"/>
    <property type="evidence" value="ECO:0007669"/>
    <property type="project" value="UniProtKB-KW"/>
</dbReference>
<keyword evidence="5" id="KW-1015">Disulfide bond</keyword>
<dbReference type="AlphaFoldDB" id="A0A6J7DHG0"/>
<gene>
    <name evidence="8" type="ORF">UFOPK3402_00537</name>
</gene>
<dbReference type="PANTHER" id="PTHR10134">
    <property type="entry name" value="CYTOCHROME B-C1 COMPLEX SUBUNIT RIESKE, MITOCHONDRIAL"/>
    <property type="match status" value="1"/>
</dbReference>
<dbReference type="Gene3D" id="2.102.10.10">
    <property type="entry name" value="Rieske [2Fe-2S] iron-sulphur domain"/>
    <property type="match status" value="1"/>
</dbReference>
<reference evidence="8" key="1">
    <citation type="submission" date="2020-05" db="EMBL/GenBank/DDBJ databases">
        <authorList>
            <person name="Chiriac C."/>
            <person name="Salcher M."/>
            <person name="Ghai R."/>
            <person name="Kavagutti S V."/>
        </authorList>
    </citation>
    <scope>NUCLEOTIDE SEQUENCE</scope>
</reference>
<dbReference type="PRINTS" id="PR00162">
    <property type="entry name" value="RIESKE"/>
</dbReference>
<sequence>MGGVFAFTNPSNDEPSFLLQPAAGTYLAYSGVCTHQGCTVGYDQASNEFSCPCHGARFDGTTGDVTRGPAKTPLAKLAVTSSNGSIYLV</sequence>
<dbReference type="InterPro" id="IPR036922">
    <property type="entry name" value="Rieske_2Fe-2S_sf"/>
</dbReference>
<comment type="cofactor">
    <cofactor evidence="6">
        <name>[2Fe-2S] cluster</name>
        <dbReference type="ChEBI" id="CHEBI:190135"/>
    </cofactor>
</comment>
<evidence type="ECO:0000256" key="5">
    <source>
        <dbReference type="ARBA" id="ARBA00023157"/>
    </source>
</evidence>
<keyword evidence="4" id="KW-0411">Iron-sulfur</keyword>
<dbReference type="InterPro" id="IPR017941">
    <property type="entry name" value="Rieske_2Fe-2S"/>
</dbReference>
<dbReference type="GO" id="GO:0016020">
    <property type="term" value="C:membrane"/>
    <property type="evidence" value="ECO:0007669"/>
    <property type="project" value="InterPro"/>
</dbReference>
<evidence type="ECO:0000256" key="4">
    <source>
        <dbReference type="ARBA" id="ARBA00023014"/>
    </source>
</evidence>
<dbReference type="Pfam" id="PF00355">
    <property type="entry name" value="Rieske"/>
    <property type="match status" value="1"/>
</dbReference>
<accession>A0A6J7DHG0</accession>
<feature type="domain" description="Rieske" evidence="7">
    <location>
        <begin position="13"/>
        <end position="88"/>
    </location>
</feature>
<evidence type="ECO:0000256" key="6">
    <source>
        <dbReference type="ARBA" id="ARBA00034078"/>
    </source>
</evidence>
<protein>
    <submittedName>
        <fullName evidence="8">Unannotated protein</fullName>
    </submittedName>
</protein>
<evidence type="ECO:0000256" key="3">
    <source>
        <dbReference type="ARBA" id="ARBA00023004"/>
    </source>
</evidence>
<organism evidence="8">
    <name type="scientific">freshwater metagenome</name>
    <dbReference type="NCBI Taxonomy" id="449393"/>
    <lineage>
        <taxon>unclassified sequences</taxon>
        <taxon>metagenomes</taxon>
        <taxon>ecological metagenomes</taxon>
    </lineage>
</organism>
<keyword evidence="2" id="KW-0479">Metal-binding</keyword>
<keyword evidence="3" id="KW-0408">Iron</keyword>
<dbReference type="InterPro" id="IPR005805">
    <property type="entry name" value="Rieske_Fe-S_prot_C"/>
</dbReference>
<name>A0A6J7DHG0_9ZZZZ</name>
<evidence type="ECO:0000313" key="8">
    <source>
        <dbReference type="EMBL" id="CAB4867809.1"/>
    </source>
</evidence>
<dbReference type="EMBL" id="CAFBLS010000047">
    <property type="protein sequence ID" value="CAB4867809.1"/>
    <property type="molecule type" value="Genomic_DNA"/>
</dbReference>
<dbReference type="InterPro" id="IPR014349">
    <property type="entry name" value="Rieske_Fe-S_prot"/>
</dbReference>
<dbReference type="PROSITE" id="PS51296">
    <property type="entry name" value="RIESKE"/>
    <property type="match status" value="1"/>
</dbReference>
<evidence type="ECO:0000256" key="1">
    <source>
        <dbReference type="ARBA" id="ARBA00022714"/>
    </source>
</evidence>
<keyword evidence="1" id="KW-0001">2Fe-2S</keyword>
<evidence type="ECO:0000256" key="2">
    <source>
        <dbReference type="ARBA" id="ARBA00022723"/>
    </source>
</evidence>
<dbReference type="GO" id="GO:0046872">
    <property type="term" value="F:metal ion binding"/>
    <property type="evidence" value="ECO:0007669"/>
    <property type="project" value="UniProtKB-KW"/>
</dbReference>